<dbReference type="Pfam" id="PF12796">
    <property type="entry name" value="Ank_2"/>
    <property type="match status" value="2"/>
</dbReference>
<feature type="repeat" description="ANK" evidence="18">
    <location>
        <begin position="717"/>
        <end position="749"/>
    </location>
</feature>
<comment type="subunit">
    <text evidence="17">Component of the PEX2-PEX10-PEX12 retrotranslocation channel, composed of PEX2, PEX10 and PEX12.</text>
</comment>
<keyword evidence="10" id="KW-0862">Zinc</keyword>
<proteinExistence type="inferred from homology"/>
<dbReference type="InterPro" id="IPR017946">
    <property type="entry name" value="PLC-like_Pdiesterase_TIM-brl"/>
</dbReference>
<keyword evidence="7" id="KW-0479">Metal-binding</keyword>
<evidence type="ECO:0000256" key="5">
    <source>
        <dbReference type="ARBA" id="ARBA00022448"/>
    </source>
</evidence>
<keyword evidence="8" id="KW-0677">Repeat</keyword>
<dbReference type="PROSITE" id="PS51382">
    <property type="entry name" value="SPX"/>
    <property type="match status" value="1"/>
</dbReference>
<dbReference type="GO" id="GO:1990429">
    <property type="term" value="C:peroxisomal importomer complex"/>
    <property type="evidence" value="ECO:0007669"/>
    <property type="project" value="TreeGrafter"/>
</dbReference>
<dbReference type="Pfam" id="PF25329">
    <property type="entry name" value="C2_GDE1"/>
    <property type="match status" value="1"/>
</dbReference>
<comment type="caution">
    <text evidence="21">The sequence shown here is derived from an EMBL/GenBank/DDBJ whole genome shotgun (WGS) entry which is preliminary data.</text>
</comment>
<protein>
    <recommendedName>
        <fullName evidence="4">Peroxisome assembly protein 12</fullName>
    </recommendedName>
    <alternativeName>
        <fullName evidence="16">Peroxin-12</fullName>
    </alternativeName>
</protein>
<dbReference type="EMBL" id="BPWL01000002">
    <property type="protein sequence ID" value="GJJ07584.1"/>
    <property type="molecule type" value="Genomic_DNA"/>
</dbReference>
<keyword evidence="14" id="KW-0472">Membrane</keyword>
<accession>A0AAV5A4A2</accession>
<evidence type="ECO:0000256" key="2">
    <source>
        <dbReference type="ARBA" id="ARBA00004906"/>
    </source>
</evidence>
<reference evidence="21" key="1">
    <citation type="submission" date="2021-10" db="EMBL/GenBank/DDBJ databases">
        <title>De novo Genome Assembly of Clathrus columnatus (Basidiomycota, Fungi) Using Illumina and Nanopore Sequence Data.</title>
        <authorList>
            <person name="Ogiso-Tanaka E."/>
            <person name="Itagaki H."/>
            <person name="Hosoya T."/>
            <person name="Hosaka K."/>
        </authorList>
    </citation>
    <scope>NUCLEOTIDE SEQUENCE</scope>
    <source>
        <strain evidence="21">MO-923</strain>
    </source>
</reference>
<feature type="domain" description="SPX" evidence="19">
    <location>
        <begin position="326"/>
        <end position="546"/>
    </location>
</feature>
<dbReference type="SUPFAM" id="SSF51695">
    <property type="entry name" value="PLC-like phosphodiesterases"/>
    <property type="match status" value="1"/>
</dbReference>
<dbReference type="PROSITE" id="PS50297">
    <property type="entry name" value="ANK_REP_REGION"/>
    <property type="match status" value="2"/>
</dbReference>
<evidence type="ECO:0000256" key="4">
    <source>
        <dbReference type="ARBA" id="ARBA00018980"/>
    </source>
</evidence>
<dbReference type="SUPFAM" id="SSF48403">
    <property type="entry name" value="Ankyrin repeat"/>
    <property type="match status" value="1"/>
</dbReference>
<dbReference type="InterPro" id="IPR006845">
    <property type="entry name" value="Pex_N"/>
</dbReference>
<evidence type="ECO:0000256" key="10">
    <source>
        <dbReference type="ARBA" id="ARBA00022833"/>
    </source>
</evidence>
<evidence type="ECO:0000256" key="1">
    <source>
        <dbReference type="ARBA" id="ARBA00004585"/>
    </source>
</evidence>
<keyword evidence="11" id="KW-0653">Protein transport</keyword>
<dbReference type="PROSITE" id="PS51704">
    <property type="entry name" value="GP_PDE"/>
    <property type="match status" value="1"/>
</dbReference>
<keyword evidence="6" id="KW-0812">Transmembrane</keyword>
<name>A0AAV5A4A2_9AGAM</name>
<keyword evidence="22" id="KW-1185">Reference proteome</keyword>
<feature type="repeat" description="ANK" evidence="18">
    <location>
        <begin position="817"/>
        <end position="840"/>
    </location>
</feature>
<dbReference type="PANTHER" id="PTHR12888">
    <property type="entry name" value="PEROXISOME ASSEMBLY PROTEIN 12 PEROXIN-12"/>
    <property type="match status" value="1"/>
</dbReference>
<dbReference type="InterPro" id="IPR057506">
    <property type="entry name" value="C2_GPCPD1"/>
</dbReference>
<evidence type="ECO:0000256" key="3">
    <source>
        <dbReference type="ARBA" id="ARBA00008704"/>
    </source>
</evidence>
<dbReference type="GO" id="GO:0006629">
    <property type="term" value="P:lipid metabolic process"/>
    <property type="evidence" value="ECO:0007669"/>
    <property type="project" value="InterPro"/>
</dbReference>
<dbReference type="InterPro" id="IPR004331">
    <property type="entry name" value="SPX_dom"/>
</dbReference>
<evidence type="ECO:0000256" key="18">
    <source>
        <dbReference type="PROSITE-ProRule" id="PRU00023"/>
    </source>
</evidence>
<dbReference type="InterPro" id="IPR002110">
    <property type="entry name" value="Ankyrin_rpt"/>
</dbReference>
<dbReference type="InterPro" id="IPR030395">
    <property type="entry name" value="GP_PDE_dom"/>
</dbReference>
<dbReference type="Gene3D" id="3.20.20.190">
    <property type="entry name" value="Phosphatidylinositol (PI) phosphodiesterase"/>
    <property type="match status" value="1"/>
</dbReference>
<gene>
    <name evidence="21" type="ORF">Clacol_001787</name>
</gene>
<dbReference type="Gene3D" id="1.25.40.20">
    <property type="entry name" value="Ankyrin repeat-containing domain"/>
    <property type="match status" value="1"/>
</dbReference>
<comment type="pathway">
    <text evidence="2">Protein modification; protein ubiquitination.</text>
</comment>
<dbReference type="GO" id="GO:0006513">
    <property type="term" value="P:protein monoubiquitination"/>
    <property type="evidence" value="ECO:0007669"/>
    <property type="project" value="TreeGrafter"/>
</dbReference>
<dbReference type="Pfam" id="PF04757">
    <property type="entry name" value="Pex2_Pex12"/>
    <property type="match status" value="1"/>
</dbReference>
<comment type="similarity">
    <text evidence="3">Belongs to the pex2/pex10/pex12 family.</text>
</comment>
<dbReference type="GO" id="GO:0008081">
    <property type="term" value="F:phosphoric diester hydrolase activity"/>
    <property type="evidence" value="ECO:0007669"/>
    <property type="project" value="InterPro"/>
</dbReference>
<evidence type="ECO:0000256" key="14">
    <source>
        <dbReference type="ARBA" id="ARBA00023136"/>
    </source>
</evidence>
<sequence length="1445" mass="160942">MEFFNDVGEDPKRPSLFELVAQEQLRDLLQPALKYVLAVFAQRNPRYLLRIVNRHEEFYSIIMFIVERHYLKTRDASFAENFYGLKRRRKQFIPTERADLAVNSLLPENKLRSKDIWQSLLFLIGIPYLRAKAQDYYESLGGGVDEDILRNTSLNSSSDHSSRKEKLRRLYKRVYPILNFIYEIWLLYWNIGYLFDKTSFYRPWLSWLGLELRRLGPEDMKPLASINKRESRRGQLTLGISSVPRFFLNSLRILLPSAIFFIKFLEWWYSPSSPARILARPKTGPAIPPPKMLQPHPQGVPMENLQYGQCPICRNYIANATALPSGYFGKQIQAEQIPGWSQYYLDYKALKKIVSSLSKSRPVSEAASLVTPSITGIRPANILGSNSTQLVSAPQNPLWPSSELSNTSALSSNHAALLPLQALTSDDDRGSDFQAYKAAFFFKLERELEKINNFYLQKEAELKLRLETLLTKRKAAASRFLPEGLDEALSAKDHVEWKAVEEGFRLLERDLAKLQHFVEINATGFRKILKKWDKRSKSTTKELYLARQVDVQPVFNRQLLAVLSNTVTDCLMDITNVSIEPTPFQGSAPTDIIFSHQVALERTVHLSAFNDLESNLQKAVSLEDEEGVRDLIRHAANLVSQDGAPTLINRILWKAAIEAPPLLADIIMSSSHTPFDFHFIDDINGRTCLHEASIAGTLRLVELCLSKNVQVGRTDVYGRTALHYAAMYGHAEECKLLLGSGVTPDGGDMDNYTPLVHAIISGNVKCVQVLLDDPRVKVMPNDEKSDISPLSLACQHGRVDIVLLLTQHGVRSTPNSNGEYPIHLAAGAGHADVCKLLLSHEGLDVNDKYNEWTPLFHAAANGHEACLKVLLDAGCKAYKRDETGRLAVFYAAWYGYWECVRILLTAIIRSPGITDVGSTITPASISPLSDLELGQEADGDHIPSLSLPPPIIPFRVYGHNYLDKTILVQVTLGHAFTEDSPDSSALSAVQLMPRTVGRSNTDRFQGLPSLKLVITSLSDKLSAHHTVTLPVKDKCSIQVFPFQLQHISDLSLEFSIYPSFGSKTLGRGVVLAASFRDLQSRSAFVVPVLDNRLHVIGRISFEVSIITPFHDVTLEIGGSVETYWKSTIAPQKIKPMVELRLGNRLIGSGNTSPSIQSPSFGVSSGGVMVSSLRGVYVHATVQLTRDMIPVVFSRQVVSINDIVTAGISDLTLAQIISLVKGHYTVYDPSRKPNSSAEWISLVNTGFILLFDALTVLPKELGLHLELVYPTKSLRARQSLGPGHGVNDFVDSVLSTVYKALGDIKNTGERETQRRNLVFSSLKPDICSALNWKQPNYAVFFATDCGIWKLLPEHGLVCDGNVEREDRRCQSVAAAVDFAKWNNLLGILINGSILAKVPSLTQTIKDSGLLLGAIDSTSHVNQSDIGILDAVSRFGTLTFADHTLRL</sequence>
<dbReference type="SMART" id="SM00248">
    <property type="entry name" value="ANK"/>
    <property type="match status" value="8"/>
</dbReference>
<evidence type="ECO:0000256" key="12">
    <source>
        <dbReference type="ARBA" id="ARBA00022989"/>
    </source>
</evidence>
<evidence type="ECO:0000313" key="22">
    <source>
        <dbReference type="Proteomes" id="UP001050691"/>
    </source>
</evidence>
<evidence type="ECO:0000256" key="9">
    <source>
        <dbReference type="ARBA" id="ARBA00022771"/>
    </source>
</evidence>
<dbReference type="GO" id="GO:0005778">
    <property type="term" value="C:peroxisomal membrane"/>
    <property type="evidence" value="ECO:0007669"/>
    <property type="project" value="UniProtKB-SubCell"/>
</dbReference>
<dbReference type="PANTHER" id="PTHR12888:SF0">
    <property type="entry name" value="PEROXISOME ASSEMBLY PROTEIN 12"/>
    <property type="match status" value="1"/>
</dbReference>
<dbReference type="PROSITE" id="PS50088">
    <property type="entry name" value="ANK_REPEAT"/>
    <property type="match status" value="4"/>
</dbReference>
<evidence type="ECO:0000313" key="21">
    <source>
        <dbReference type="EMBL" id="GJJ07584.1"/>
    </source>
</evidence>
<dbReference type="GO" id="GO:0008270">
    <property type="term" value="F:zinc ion binding"/>
    <property type="evidence" value="ECO:0007669"/>
    <property type="project" value="UniProtKB-KW"/>
</dbReference>
<evidence type="ECO:0000256" key="16">
    <source>
        <dbReference type="ARBA" id="ARBA00029692"/>
    </source>
</evidence>
<evidence type="ECO:0000256" key="11">
    <source>
        <dbReference type="ARBA" id="ARBA00022927"/>
    </source>
</evidence>
<dbReference type="GO" id="GO:0016562">
    <property type="term" value="P:protein import into peroxisome matrix, receptor recycling"/>
    <property type="evidence" value="ECO:0007669"/>
    <property type="project" value="UniProtKB-ARBA"/>
</dbReference>
<keyword evidence="12" id="KW-1133">Transmembrane helix</keyword>
<organism evidence="21 22">
    <name type="scientific">Clathrus columnatus</name>
    <dbReference type="NCBI Taxonomy" id="1419009"/>
    <lineage>
        <taxon>Eukaryota</taxon>
        <taxon>Fungi</taxon>
        <taxon>Dikarya</taxon>
        <taxon>Basidiomycota</taxon>
        <taxon>Agaricomycotina</taxon>
        <taxon>Agaricomycetes</taxon>
        <taxon>Phallomycetidae</taxon>
        <taxon>Phallales</taxon>
        <taxon>Clathraceae</taxon>
        <taxon>Clathrus</taxon>
    </lineage>
</organism>
<dbReference type="CDD" id="cd14483">
    <property type="entry name" value="SPX_PHO81_NUC-2_like"/>
    <property type="match status" value="1"/>
</dbReference>
<evidence type="ECO:0000259" key="19">
    <source>
        <dbReference type="PROSITE" id="PS51382"/>
    </source>
</evidence>
<dbReference type="Proteomes" id="UP001050691">
    <property type="component" value="Unassembled WGS sequence"/>
</dbReference>
<keyword evidence="13 18" id="KW-0040">ANK repeat</keyword>
<comment type="subcellular location">
    <subcellularLocation>
        <location evidence="1">Peroxisome membrane</location>
        <topology evidence="1">Multi-pass membrane protein</topology>
    </subcellularLocation>
</comment>
<dbReference type="GO" id="GO:0004842">
    <property type="term" value="F:ubiquitin-protein transferase activity"/>
    <property type="evidence" value="ECO:0007669"/>
    <property type="project" value="TreeGrafter"/>
</dbReference>
<evidence type="ECO:0000256" key="15">
    <source>
        <dbReference type="ARBA" id="ARBA00023140"/>
    </source>
</evidence>
<dbReference type="InterPro" id="IPR017375">
    <property type="entry name" value="PEX12"/>
</dbReference>
<feature type="domain" description="GP-PDE" evidence="20">
    <location>
        <begin position="1144"/>
        <end position="1445"/>
    </location>
</feature>
<feature type="repeat" description="ANK" evidence="18">
    <location>
        <begin position="684"/>
        <end position="716"/>
    </location>
</feature>
<keyword evidence="9" id="KW-0863">Zinc-finger</keyword>
<dbReference type="Pfam" id="PF03105">
    <property type="entry name" value="SPX"/>
    <property type="match status" value="2"/>
</dbReference>
<evidence type="ECO:0000256" key="17">
    <source>
        <dbReference type="ARBA" id="ARBA00034505"/>
    </source>
</evidence>
<feature type="repeat" description="ANK" evidence="18">
    <location>
        <begin position="850"/>
        <end position="882"/>
    </location>
</feature>
<evidence type="ECO:0000256" key="13">
    <source>
        <dbReference type="ARBA" id="ARBA00023043"/>
    </source>
</evidence>
<dbReference type="InterPro" id="IPR036770">
    <property type="entry name" value="Ankyrin_rpt-contain_sf"/>
</dbReference>
<evidence type="ECO:0000256" key="8">
    <source>
        <dbReference type="ARBA" id="ARBA00022737"/>
    </source>
</evidence>
<evidence type="ECO:0000256" key="7">
    <source>
        <dbReference type="ARBA" id="ARBA00022723"/>
    </source>
</evidence>
<evidence type="ECO:0000259" key="20">
    <source>
        <dbReference type="PROSITE" id="PS51704"/>
    </source>
</evidence>
<keyword evidence="5" id="KW-0813">Transport</keyword>
<evidence type="ECO:0000256" key="6">
    <source>
        <dbReference type="ARBA" id="ARBA00022692"/>
    </source>
</evidence>
<keyword evidence="15" id="KW-0576">Peroxisome</keyword>